<evidence type="ECO:0000256" key="6">
    <source>
        <dbReference type="ARBA" id="ARBA00023002"/>
    </source>
</evidence>
<name>A0A0P4W1U2_SCYOL</name>
<dbReference type="InterPro" id="IPR032862">
    <property type="entry name" value="ALKBH6"/>
</dbReference>
<feature type="domain" description="Fe2OG dioxygenase" evidence="10">
    <location>
        <begin position="88"/>
        <end position="231"/>
    </location>
</feature>
<evidence type="ECO:0000256" key="3">
    <source>
        <dbReference type="ARBA" id="ARBA00007879"/>
    </source>
</evidence>
<dbReference type="EMBL" id="GDRN01094832">
    <property type="protein sequence ID" value="JAI59654.1"/>
    <property type="molecule type" value="Transcribed_RNA"/>
</dbReference>
<evidence type="ECO:0000256" key="1">
    <source>
        <dbReference type="ARBA" id="ARBA00001954"/>
    </source>
</evidence>
<accession>A0A0P4W1U2</accession>
<keyword evidence="4" id="KW-0479">Metal-binding</keyword>
<keyword evidence="7" id="KW-0408">Iron</keyword>
<evidence type="ECO:0000256" key="9">
    <source>
        <dbReference type="SAM" id="MobiDB-lite"/>
    </source>
</evidence>
<evidence type="ECO:0000313" key="11">
    <source>
        <dbReference type="EMBL" id="JAI59654.1"/>
    </source>
</evidence>
<dbReference type="SUPFAM" id="SSF51197">
    <property type="entry name" value="Clavaminate synthase-like"/>
    <property type="match status" value="1"/>
</dbReference>
<dbReference type="PANTHER" id="PTHR46030:SF1">
    <property type="entry name" value="ALPHA-KETOGLUTARATE-DEPENDENT DIOXYGENASE ALKB HOMOLOG 6"/>
    <property type="match status" value="1"/>
</dbReference>
<dbReference type="Gene3D" id="2.60.120.590">
    <property type="entry name" value="Alpha-ketoglutarate-dependent dioxygenase AlkB-like"/>
    <property type="match status" value="1"/>
</dbReference>
<feature type="compositionally biased region" description="Basic and acidic residues" evidence="9">
    <location>
        <begin position="142"/>
        <end position="154"/>
    </location>
</feature>
<evidence type="ECO:0000256" key="5">
    <source>
        <dbReference type="ARBA" id="ARBA00022964"/>
    </source>
</evidence>
<dbReference type="GO" id="GO:0046872">
    <property type="term" value="F:metal ion binding"/>
    <property type="evidence" value="ECO:0007669"/>
    <property type="project" value="UniProtKB-KW"/>
</dbReference>
<feature type="region of interest" description="Disordered" evidence="9">
    <location>
        <begin position="132"/>
        <end position="158"/>
    </location>
</feature>
<organism evidence="11">
    <name type="scientific">Scylla olivacea</name>
    <name type="common">Orange mud crab</name>
    <name type="synonym">Cancer olivacea</name>
    <dbReference type="NCBI Taxonomy" id="85551"/>
    <lineage>
        <taxon>Eukaryota</taxon>
        <taxon>Metazoa</taxon>
        <taxon>Ecdysozoa</taxon>
        <taxon>Arthropoda</taxon>
        <taxon>Crustacea</taxon>
        <taxon>Multicrustacea</taxon>
        <taxon>Malacostraca</taxon>
        <taxon>Eumalacostraca</taxon>
        <taxon>Eucarida</taxon>
        <taxon>Decapoda</taxon>
        <taxon>Pleocyemata</taxon>
        <taxon>Brachyura</taxon>
        <taxon>Eubrachyura</taxon>
        <taxon>Portunoidea</taxon>
        <taxon>Portunidae</taxon>
        <taxon>Portuninae</taxon>
        <taxon>Scylla</taxon>
    </lineage>
</organism>
<evidence type="ECO:0000256" key="8">
    <source>
        <dbReference type="ARBA" id="ARBA00023242"/>
    </source>
</evidence>
<dbReference type="PROSITE" id="PS51471">
    <property type="entry name" value="FE2OG_OXY"/>
    <property type="match status" value="1"/>
</dbReference>
<dbReference type="PANTHER" id="PTHR46030">
    <property type="entry name" value="ALPHA-KETOGLUTARATE-DEPENDENT DIOXYGENASE ALKB HOMOLOG 6"/>
    <property type="match status" value="1"/>
</dbReference>
<proteinExistence type="inferred from homology"/>
<keyword evidence="8" id="KW-0539">Nucleus</keyword>
<comment type="cofactor">
    <cofactor evidence="1">
        <name>Fe(2+)</name>
        <dbReference type="ChEBI" id="CHEBI:29033"/>
    </cofactor>
</comment>
<dbReference type="AlphaFoldDB" id="A0A0P4W1U2"/>
<keyword evidence="6" id="KW-0560">Oxidoreductase</keyword>
<evidence type="ECO:0000256" key="2">
    <source>
        <dbReference type="ARBA" id="ARBA00004123"/>
    </source>
</evidence>
<evidence type="ECO:0000256" key="4">
    <source>
        <dbReference type="ARBA" id="ARBA00022723"/>
    </source>
</evidence>
<dbReference type="GO" id="GO:0051213">
    <property type="term" value="F:dioxygenase activity"/>
    <property type="evidence" value="ECO:0007669"/>
    <property type="project" value="UniProtKB-KW"/>
</dbReference>
<reference evidence="11" key="1">
    <citation type="submission" date="2015-09" db="EMBL/GenBank/DDBJ databases">
        <title>Scylla olivacea transcriptome.</title>
        <authorList>
            <person name="Ikhwanuddin M."/>
        </authorList>
    </citation>
    <scope>NUCLEOTIDE SEQUENCE</scope>
</reference>
<keyword evidence="5" id="KW-0223">Dioxygenase</keyword>
<protein>
    <recommendedName>
        <fullName evidence="10">Fe2OG dioxygenase domain-containing protein</fullName>
    </recommendedName>
</protein>
<comment type="similarity">
    <text evidence="3">Belongs to the alkB family.</text>
</comment>
<sequence>MQFKEYRVERAPPSAFYIPDFITVEEEQHLIHQVYAAPKPKWKELSHRRLQNWGGLPHPRGMVAEHIPAWLQQHMDSIAELGAFGDKRPNHVLVNEYLAGQGIMPHVDGPMFYPTITTISLSGHTLLDLYTPRPPDDMQEEMTSKEQDNSEDSHTSAPSAFENRYVGSLFLAPRSLLILQDDIYTTYLHGIAEVGEDVVSRDVLNLPSIPHTPGDTMQRDTRISLTIRHVPKVLKNKVWLGGSRR</sequence>
<dbReference type="GO" id="GO:0005634">
    <property type="term" value="C:nucleus"/>
    <property type="evidence" value="ECO:0007669"/>
    <property type="project" value="UniProtKB-SubCell"/>
</dbReference>
<dbReference type="Pfam" id="PF13532">
    <property type="entry name" value="2OG-FeII_Oxy_2"/>
    <property type="match status" value="1"/>
</dbReference>
<evidence type="ECO:0000256" key="7">
    <source>
        <dbReference type="ARBA" id="ARBA00023004"/>
    </source>
</evidence>
<dbReference type="InterPro" id="IPR037151">
    <property type="entry name" value="AlkB-like_sf"/>
</dbReference>
<dbReference type="InterPro" id="IPR027450">
    <property type="entry name" value="AlkB-like"/>
</dbReference>
<dbReference type="InterPro" id="IPR005123">
    <property type="entry name" value="Oxoglu/Fe-dep_dioxygenase_dom"/>
</dbReference>
<comment type="subcellular location">
    <subcellularLocation>
        <location evidence="2">Nucleus</location>
    </subcellularLocation>
</comment>
<evidence type="ECO:0000259" key="10">
    <source>
        <dbReference type="PROSITE" id="PS51471"/>
    </source>
</evidence>